<name>A0ABN2L7I9_9ACTN</name>
<feature type="transmembrane region" description="Helical" evidence="5">
    <location>
        <begin position="368"/>
        <end position="386"/>
    </location>
</feature>
<evidence type="ECO:0000259" key="6">
    <source>
        <dbReference type="PROSITE" id="PS50850"/>
    </source>
</evidence>
<keyword evidence="3 5" id="KW-1133">Transmembrane helix</keyword>
<keyword evidence="8" id="KW-1185">Reference proteome</keyword>
<dbReference type="InterPro" id="IPR051788">
    <property type="entry name" value="MFS_Transporter"/>
</dbReference>
<protein>
    <submittedName>
        <fullName evidence="7">MFS transporter</fullName>
    </submittedName>
</protein>
<dbReference type="RefSeq" id="WP_344088720.1">
    <property type="nucleotide sequence ID" value="NZ_BAAALS010000057.1"/>
</dbReference>
<comment type="caution">
    <text evidence="7">The sequence shown here is derived from an EMBL/GenBank/DDBJ whole genome shotgun (WGS) entry which is preliminary data.</text>
</comment>
<feature type="transmembrane region" description="Helical" evidence="5">
    <location>
        <begin position="86"/>
        <end position="104"/>
    </location>
</feature>
<feature type="domain" description="Major facilitator superfamily (MFS) profile" evidence="6">
    <location>
        <begin position="21"/>
        <end position="419"/>
    </location>
</feature>
<evidence type="ECO:0000313" key="8">
    <source>
        <dbReference type="Proteomes" id="UP001500655"/>
    </source>
</evidence>
<feature type="transmembrane region" description="Helical" evidence="5">
    <location>
        <begin position="329"/>
        <end position="356"/>
    </location>
</feature>
<feature type="transmembrane region" description="Helical" evidence="5">
    <location>
        <begin position="269"/>
        <end position="290"/>
    </location>
</feature>
<feature type="transmembrane region" description="Helical" evidence="5">
    <location>
        <begin position="57"/>
        <end position="79"/>
    </location>
</feature>
<evidence type="ECO:0000256" key="4">
    <source>
        <dbReference type="ARBA" id="ARBA00023136"/>
    </source>
</evidence>
<feature type="transmembrane region" description="Helical" evidence="5">
    <location>
        <begin position="110"/>
        <end position="129"/>
    </location>
</feature>
<keyword evidence="2 5" id="KW-0812">Transmembrane</keyword>
<reference evidence="7 8" key="1">
    <citation type="journal article" date="2019" name="Int. J. Syst. Evol. Microbiol.">
        <title>The Global Catalogue of Microorganisms (GCM) 10K type strain sequencing project: providing services to taxonomists for standard genome sequencing and annotation.</title>
        <authorList>
            <consortium name="The Broad Institute Genomics Platform"/>
            <consortium name="The Broad Institute Genome Sequencing Center for Infectious Disease"/>
            <person name="Wu L."/>
            <person name="Ma J."/>
        </authorList>
    </citation>
    <scope>NUCLEOTIDE SEQUENCE [LARGE SCALE GENOMIC DNA]</scope>
    <source>
        <strain evidence="7 8">JCM 13249</strain>
    </source>
</reference>
<evidence type="ECO:0000256" key="5">
    <source>
        <dbReference type="SAM" id="Phobius"/>
    </source>
</evidence>
<dbReference type="Proteomes" id="UP001500655">
    <property type="component" value="Unassembled WGS sequence"/>
</dbReference>
<dbReference type="InterPro" id="IPR020846">
    <property type="entry name" value="MFS_dom"/>
</dbReference>
<dbReference type="Gene3D" id="1.20.1250.20">
    <property type="entry name" value="MFS general substrate transporter like domains"/>
    <property type="match status" value="2"/>
</dbReference>
<evidence type="ECO:0000313" key="7">
    <source>
        <dbReference type="EMBL" id="GAA1777863.1"/>
    </source>
</evidence>
<feature type="transmembrane region" description="Helical" evidence="5">
    <location>
        <begin position="302"/>
        <end position="323"/>
    </location>
</feature>
<gene>
    <name evidence="7" type="ORF">GCM10009681_56250</name>
</gene>
<dbReference type="EMBL" id="BAAALS010000057">
    <property type="protein sequence ID" value="GAA1777863.1"/>
    <property type="molecule type" value="Genomic_DNA"/>
</dbReference>
<evidence type="ECO:0000256" key="1">
    <source>
        <dbReference type="ARBA" id="ARBA00004651"/>
    </source>
</evidence>
<feature type="transmembrane region" description="Helical" evidence="5">
    <location>
        <begin position="235"/>
        <end position="254"/>
    </location>
</feature>
<dbReference type="PANTHER" id="PTHR23514">
    <property type="entry name" value="BYPASS OF STOP CODON PROTEIN 6"/>
    <property type="match status" value="1"/>
</dbReference>
<dbReference type="InterPro" id="IPR011701">
    <property type="entry name" value="MFS"/>
</dbReference>
<evidence type="ECO:0000256" key="2">
    <source>
        <dbReference type="ARBA" id="ARBA00022692"/>
    </source>
</evidence>
<comment type="subcellular location">
    <subcellularLocation>
        <location evidence="1">Cell membrane</location>
        <topology evidence="1">Multi-pass membrane protein</topology>
    </subcellularLocation>
</comment>
<dbReference type="InterPro" id="IPR036259">
    <property type="entry name" value="MFS_trans_sf"/>
</dbReference>
<feature type="transmembrane region" description="Helical" evidence="5">
    <location>
        <begin position="21"/>
        <end position="45"/>
    </location>
</feature>
<organism evidence="7 8">
    <name type="scientific">Luedemannella helvata</name>
    <dbReference type="NCBI Taxonomy" id="349315"/>
    <lineage>
        <taxon>Bacteria</taxon>
        <taxon>Bacillati</taxon>
        <taxon>Actinomycetota</taxon>
        <taxon>Actinomycetes</taxon>
        <taxon>Micromonosporales</taxon>
        <taxon>Micromonosporaceae</taxon>
        <taxon>Luedemannella</taxon>
    </lineage>
</organism>
<sequence length="419" mass="42366">MGVDSAVSPGRATVPAEHRRARAAVAAAYAVQGLGFAGVVTQVPALRDRFGFSELELSLVLLTVPVVAGVGSVLAGVLVPRRGSGPVLRVAGPAVCLGVALVGAATSLALFFPAVALFGLAVGAVDATMNMQGVAVQRRYGRSILASFHAWWSIAGIAVTLFTALTAWLEWPLWLAMGSVALVGGAVALAAGPSLVTDRPAPTAEPQVALLDGLPAPGTTEDHPVAAPTSATRAAIRWTPVVMIGIAVMIMYIAESSVSNWSAVLLDDGLHAAAGVAPLGYGAYLVWQLIGRVFADRVVGWIGPRATVAAGAVLGAIGFAAVATARVPWLAIIGFAVVGLGFCVIVPLSFSAAGALDPTGSGVVIARVNLFNYAGFVVGSALIGIVGEEVGVRAAFVVPAILALAIVPLVAAFRIRPAT</sequence>
<evidence type="ECO:0000256" key="3">
    <source>
        <dbReference type="ARBA" id="ARBA00022989"/>
    </source>
</evidence>
<accession>A0ABN2L7I9</accession>
<dbReference type="PROSITE" id="PS50850">
    <property type="entry name" value="MFS"/>
    <property type="match status" value="1"/>
</dbReference>
<feature type="transmembrane region" description="Helical" evidence="5">
    <location>
        <begin position="175"/>
        <end position="196"/>
    </location>
</feature>
<dbReference type="CDD" id="cd17393">
    <property type="entry name" value="MFS_MosC_like"/>
    <property type="match status" value="1"/>
</dbReference>
<keyword evidence="4 5" id="KW-0472">Membrane</keyword>
<feature type="transmembrane region" description="Helical" evidence="5">
    <location>
        <begin position="392"/>
        <end position="413"/>
    </location>
</feature>
<dbReference type="Pfam" id="PF07690">
    <property type="entry name" value="MFS_1"/>
    <property type="match status" value="1"/>
</dbReference>
<proteinExistence type="predicted"/>
<feature type="transmembrane region" description="Helical" evidence="5">
    <location>
        <begin position="150"/>
        <end position="169"/>
    </location>
</feature>
<dbReference type="SUPFAM" id="SSF103473">
    <property type="entry name" value="MFS general substrate transporter"/>
    <property type="match status" value="1"/>
</dbReference>
<dbReference type="PANTHER" id="PTHR23514:SF13">
    <property type="entry name" value="INNER MEMBRANE PROTEIN YBJJ"/>
    <property type="match status" value="1"/>
</dbReference>